<protein>
    <submittedName>
        <fullName evidence="1">Uncharacterized protein</fullName>
    </submittedName>
</protein>
<accession>A0ABY7GBG4</accession>
<dbReference type="Proteomes" id="UP001164746">
    <property type="component" value="Chromosome 17"/>
</dbReference>
<dbReference type="EMBL" id="CP111028">
    <property type="protein sequence ID" value="WAR30929.1"/>
    <property type="molecule type" value="Genomic_DNA"/>
</dbReference>
<sequence length="75" mass="8507">MLTGPPRWCLKDRQGINLPQSTGKENWNVWLKKFEAFIKEQESDIVFSQVTADVLGANDVLVAEITGKCRIIETE</sequence>
<reference evidence="1" key="1">
    <citation type="submission" date="2022-11" db="EMBL/GenBank/DDBJ databases">
        <title>Centuries of genome instability and evolution in soft-shell clam transmissible cancer (bioRxiv).</title>
        <authorList>
            <person name="Hart S.F.M."/>
            <person name="Yonemitsu M.A."/>
            <person name="Giersch R.M."/>
            <person name="Beal B.F."/>
            <person name="Arriagada G."/>
            <person name="Davis B.W."/>
            <person name="Ostrander E.A."/>
            <person name="Goff S.P."/>
            <person name="Metzger M.J."/>
        </authorList>
    </citation>
    <scope>NUCLEOTIDE SEQUENCE</scope>
    <source>
        <strain evidence="1">MELC-2E11</strain>
        <tissue evidence="1">Siphon/mantle</tissue>
    </source>
</reference>
<name>A0ABY7GBG4_MYAAR</name>
<evidence type="ECO:0000313" key="1">
    <source>
        <dbReference type="EMBL" id="WAR30929.1"/>
    </source>
</evidence>
<organism evidence="1 2">
    <name type="scientific">Mya arenaria</name>
    <name type="common">Soft-shell clam</name>
    <dbReference type="NCBI Taxonomy" id="6604"/>
    <lineage>
        <taxon>Eukaryota</taxon>
        <taxon>Metazoa</taxon>
        <taxon>Spiralia</taxon>
        <taxon>Lophotrochozoa</taxon>
        <taxon>Mollusca</taxon>
        <taxon>Bivalvia</taxon>
        <taxon>Autobranchia</taxon>
        <taxon>Heteroconchia</taxon>
        <taxon>Euheterodonta</taxon>
        <taxon>Imparidentia</taxon>
        <taxon>Neoheterodontei</taxon>
        <taxon>Myida</taxon>
        <taxon>Myoidea</taxon>
        <taxon>Myidae</taxon>
        <taxon>Mya</taxon>
    </lineage>
</organism>
<proteinExistence type="predicted"/>
<evidence type="ECO:0000313" key="2">
    <source>
        <dbReference type="Proteomes" id="UP001164746"/>
    </source>
</evidence>
<gene>
    <name evidence="1" type="ORF">MAR_033471</name>
</gene>
<keyword evidence="2" id="KW-1185">Reference proteome</keyword>